<evidence type="ECO:0000313" key="2">
    <source>
        <dbReference type="EMBL" id="BBO80212.1"/>
    </source>
</evidence>
<evidence type="ECO:0000313" key="3">
    <source>
        <dbReference type="Proteomes" id="UP000425960"/>
    </source>
</evidence>
<sequence length="132" mass="15361">MRVCIDYDIEKEEYTEKLTDIARKLGFAAAATCWFFRSDGNIFPDPILAALVSVVIYFICDVMQFFLGAIMLRLWTRHMEKLAWATSATIDGDYDKPAWLDYPRFCMWCMKVLFLLMSFAFIGYHLVMLGLP</sequence>
<dbReference type="KEGG" id="dov:DSCO28_07780"/>
<proteinExistence type="predicted"/>
<name>A0A5K7ZDX4_9BACT</name>
<dbReference type="AlphaFoldDB" id="A0A5K7ZDX4"/>
<evidence type="ECO:0000256" key="1">
    <source>
        <dbReference type="SAM" id="Phobius"/>
    </source>
</evidence>
<dbReference type="RefSeq" id="WP_155321230.1">
    <property type="nucleotide sequence ID" value="NZ_AP021876.1"/>
</dbReference>
<feature type="transmembrane region" description="Helical" evidence="1">
    <location>
        <begin position="112"/>
        <end position="131"/>
    </location>
</feature>
<accession>A0A5K7ZDX4</accession>
<organism evidence="2 3">
    <name type="scientific">Desulfosarcina ovata subsp. sediminis</name>
    <dbReference type="NCBI Taxonomy" id="885957"/>
    <lineage>
        <taxon>Bacteria</taxon>
        <taxon>Pseudomonadati</taxon>
        <taxon>Thermodesulfobacteriota</taxon>
        <taxon>Desulfobacteria</taxon>
        <taxon>Desulfobacterales</taxon>
        <taxon>Desulfosarcinaceae</taxon>
        <taxon>Desulfosarcina</taxon>
    </lineage>
</organism>
<dbReference type="Proteomes" id="UP000425960">
    <property type="component" value="Chromosome"/>
</dbReference>
<gene>
    <name evidence="2" type="ORF">DSCO28_07780</name>
</gene>
<keyword evidence="1" id="KW-0472">Membrane</keyword>
<keyword evidence="1" id="KW-1133">Transmembrane helix</keyword>
<dbReference type="EMBL" id="AP021876">
    <property type="protein sequence ID" value="BBO80212.1"/>
    <property type="molecule type" value="Genomic_DNA"/>
</dbReference>
<feature type="transmembrane region" description="Helical" evidence="1">
    <location>
        <begin position="47"/>
        <end position="72"/>
    </location>
</feature>
<reference evidence="2 3" key="1">
    <citation type="submission" date="2019-11" db="EMBL/GenBank/DDBJ databases">
        <title>Comparative genomics of hydrocarbon-degrading Desulfosarcina strains.</title>
        <authorList>
            <person name="Watanabe M."/>
            <person name="Kojima H."/>
            <person name="Fukui M."/>
        </authorList>
    </citation>
    <scope>NUCLEOTIDE SEQUENCE [LARGE SCALE GENOMIC DNA]</scope>
    <source>
        <strain evidence="2 3">28bB2T</strain>
    </source>
</reference>
<protein>
    <submittedName>
        <fullName evidence="2">Uncharacterized protein</fullName>
    </submittedName>
</protein>
<keyword evidence="1" id="KW-0812">Transmembrane</keyword>